<evidence type="ECO:0000256" key="2">
    <source>
        <dbReference type="SAM" id="Phobius"/>
    </source>
</evidence>
<feature type="transmembrane region" description="Helical" evidence="2">
    <location>
        <begin position="51"/>
        <end position="69"/>
    </location>
</feature>
<evidence type="ECO:0008006" key="4">
    <source>
        <dbReference type="Google" id="ProtNLM"/>
    </source>
</evidence>
<feature type="transmembrane region" description="Helical" evidence="2">
    <location>
        <begin position="89"/>
        <end position="107"/>
    </location>
</feature>
<gene>
    <name evidence="3" type="ORF">ENN94_03230</name>
</gene>
<name>A0A831LH42_9BACT</name>
<dbReference type="Proteomes" id="UP000886162">
    <property type="component" value="Unassembled WGS sequence"/>
</dbReference>
<proteinExistence type="predicted"/>
<feature type="transmembrane region" description="Helical" evidence="2">
    <location>
        <begin position="119"/>
        <end position="138"/>
    </location>
</feature>
<reference evidence="3" key="1">
    <citation type="journal article" date="2020" name="mSystems">
        <title>Genome- and Community-Level Interaction Insights into Carbon Utilization and Element Cycling Functions of Hydrothermarchaeota in Hydrothermal Sediment.</title>
        <authorList>
            <person name="Zhou Z."/>
            <person name="Liu Y."/>
            <person name="Xu W."/>
            <person name="Pan J."/>
            <person name="Luo Z.H."/>
            <person name="Li M."/>
        </authorList>
    </citation>
    <scope>NUCLEOTIDE SEQUENCE [LARGE SCALE GENOMIC DNA]</scope>
    <source>
        <strain evidence="3">SpSt-1220</strain>
    </source>
</reference>
<organism evidence="3">
    <name type="scientific">Geoalkalibacter subterraneus</name>
    <dbReference type="NCBI Taxonomy" id="483547"/>
    <lineage>
        <taxon>Bacteria</taxon>
        <taxon>Pseudomonadati</taxon>
        <taxon>Thermodesulfobacteriota</taxon>
        <taxon>Desulfuromonadia</taxon>
        <taxon>Desulfuromonadales</taxon>
        <taxon>Geoalkalibacteraceae</taxon>
        <taxon>Geoalkalibacter</taxon>
    </lineage>
</organism>
<feature type="region of interest" description="Disordered" evidence="1">
    <location>
        <begin position="1"/>
        <end position="20"/>
    </location>
</feature>
<keyword evidence="2" id="KW-0812">Transmembrane</keyword>
<dbReference type="AlphaFoldDB" id="A0A831LH42"/>
<keyword evidence="2" id="KW-0472">Membrane</keyword>
<evidence type="ECO:0000256" key="1">
    <source>
        <dbReference type="SAM" id="MobiDB-lite"/>
    </source>
</evidence>
<feature type="transmembrane region" description="Helical" evidence="2">
    <location>
        <begin position="144"/>
        <end position="163"/>
    </location>
</feature>
<keyword evidence="2" id="KW-1133">Transmembrane helix</keyword>
<protein>
    <recommendedName>
        <fullName evidence="4">Menaquinol oxidoreductase</fullName>
    </recommendedName>
</protein>
<comment type="caution">
    <text evidence="3">The sequence shown here is derived from an EMBL/GenBank/DDBJ whole genome shotgun (WGS) entry which is preliminary data.</text>
</comment>
<accession>A0A831LH42</accession>
<feature type="compositionally biased region" description="Basic and acidic residues" evidence="1">
    <location>
        <begin position="1"/>
        <end position="17"/>
    </location>
</feature>
<sequence length="191" mass="22131">MQNNHDYRPGHHHHDTDPSTIRVCDSTDQDIAGLELITLQRSRKLHALSRVGLWGVLVFTVAAIVLWQTTVIWPTCPPHLRALLGASPTAEMIHAALLVYVISALVLTGSRHTSRTERYAGWSQIGFMLPFYFFYWYADILSLNFFHLTAISVLLLLLEHLRLNLLCRQLLRHEYEEHSRKIRRIRLLSKE</sequence>
<evidence type="ECO:0000313" key="3">
    <source>
        <dbReference type="EMBL" id="HDR46694.1"/>
    </source>
</evidence>
<dbReference type="EMBL" id="DSDO01000223">
    <property type="protein sequence ID" value="HDR46694.1"/>
    <property type="molecule type" value="Genomic_DNA"/>
</dbReference>